<evidence type="ECO:0000256" key="12">
    <source>
        <dbReference type="RuleBase" id="RU003784"/>
    </source>
</evidence>
<evidence type="ECO:0000256" key="13">
    <source>
        <dbReference type="RuleBase" id="RU003785"/>
    </source>
</evidence>
<accession>A0A451CZ02</accession>
<keyword evidence="7 10" id="KW-0067">ATP-binding</keyword>
<proteinExistence type="inferred from homology"/>
<dbReference type="Gene3D" id="3.40.50.300">
    <property type="entry name" value="P-loop containing nucleotide triphosphate hydrolases"/>
    <property type="match status" value="1"/>
</dbReference>
<dbReference type="RefSeq" id="WP_154027723.1">
    <property type="nucleotide sequence ID" value="NZ_LR217695.1"/>
</dbReference>
<evidence type="ECO:0000256" key="2">
    <source>
        <dbReference type="ARBA" id="ARBA00003213"/>
    </source>
</evidence>
<dbReference type="InterPro" id="IPR039657">
    <property type="entry name" value="Dimethylallyltransferase"/>
</dbReference>
<dbReference type="EMBL" id="LR217695">
    <property type="protein sequence ID" value="VFP78382.1"/>
    <property type="molecule type" value="Genomic_DNA"/>
</dbReference>
<feature type="site" description="Interaction with substrate tRNA" evidence="10">
    <location>
        <position position="104"/>
    </location>
</feature>
<keyword evidence="4 10" id="KW-0808">Transferase</keyword>
<organism evidence="14 15">
    <name type="scientific">Buchnera aphidicola</name>
    <name type="common">Cinara cuneomaculata</name>
    <dbReference type="NCBI Taxonomy" id="1660040"/>
    <lineage>
        <taxon>Bacteria</taxon>
        <taxon>Pseudomonadati</taxon>
        <taxon>Pseudomonadota</taxon>
        <taxon>Gammaproteobacteria</taxon>
        <taxon>Enterobacterales</taxon>
        <taxon>Erwiniaceae</taxon>
        <taxon>Buchnera</taxon>
    </lineage>
</organism>
<dbReference type="SUPFAM" id="SSF52540">
    <property type="entry name" value="P-loop containing nucleoside triphosphate hydrolases"/>
    <property type="match status" value="1"/>
</dbReference>
<dbReference type="EC" id="2.5.1.75" evidence="10"/>
<dbReference type="GO" id="GO:0005524">
    <property type="term" value="F:ATP binding"/>
    <property type="evidence" value="ECO:0007669"/>
    <property type="project" value="UniProtKB-UniRule"/>
</dbReference>
<dbReference type="Pfam" id="PF01715">
    <property type="entry name" value="IPPT"/>
    <property type="match status" value="1"/>
</dbReference>
<dbReference type="PANTHER" id="PTHR11088">
    <property type="entry name" value="TRNA DIMETHYLALLYLTRANSFERASE"/>
    <property type="match status" value="1"/>
</dbReference>
<evidence type="ECO:0000256" key="5">
    <source>
        <dbReference type="ARBA" id="ARBA00022694"/>
    </source>
</evidence>
<dbReference type="NCBIfam" id="TIGR00174">
    <property type="entry name" value="miaA"/>
    <property type="match status" value="1"/>
</dbReference>
<keyword evidence="6 10" id="KW-0547">Nucleotide-binding</keyword>
<evidence type="ECO:0000256" key="10">
    <source>
        <dbReference type="HAMAP-Rule" id="MF_00185"/>
    </source>
</evidence>
<evidence type="ECO:0000256" key="3">
    <source>
        <dbReference type="ARBA" id="ARBA00005842"/>
    </source>
</evidence>
<feature type="binding site" evidence="10">
    <location>
        <begin position="14"/>
        <end position="19"/>
    </location>
    <ligand>
        <name>substrate</name>
    </ligand>
</feature>
<comment type="similarity">
    <text evidence="3 10 13">Belongs to the IPP transferase family.</text>
</comment>
<comment type="function">
    <text evidence="2 10 12">Catalyzes the transfer of a dimethylallyl group onto the adenine at position 37 in tRNAs that read codons beginning with uridine, leading to the formation of N6-(dimethylallyl)adenosine (i(6)A).</text>
</comment>
<reference evidence="14 15" key="1">
    <citation type="submission" date="2019-02" db="EMBL/GenBank/DDBJ databases">
        <authorList>
            <person name="Manzano-Marin A."/>
            <person name="Manzano-Marin A."/>
        </authorList>
    </citation>
    <scope>NUCLEOTIDE SEQUENCE [LARGE SCALE GENOMIC DNA]</scope>
    <source>
        <strain evidence="14 15">BuCicuneomaculata</strain>
    </source>
</reference>
<gene>
    <name evidence="10 14" type="primary">miaA</name>
    <name evidence="14" type="ORF">BUCICUMA2628_380</name>
</gene>
<evidence type="ECO:0000256" key="8">
    <source>
        <dbReference type="ARBA" id="ARBA00022842"/>
    </source>
</evidence>
<dbReference type="GO" id="GO:0006400">
    <property type="term" value="P:tRNA modification"/>
    <property type="evidence" value="ECO:0007669"/>
    <property type="project" value="TreeGrafter"/>
</dbReference>
<evidence type="ECO:0000256" key="6">
    <source>
        <dbReference type="ARBA" id="ARBA00022741"/>
    </source>
</evidence>
<keyword evidence="8 10" id="KW-0460">Magnesium</keyword>
<evidence type="ECO:0000256" key="4">
    <source>
        <dbReference type="ARBA" id="ARBA00022679"/>
    </source>
</evidence>
<dbReference type="Proteomes" id="UP000294404">
    <property type="component" value="Chromosome"/>
</dbReference>
<evidence type="ECO:0000256" key="11">
    <source>
        <dbReference type="RuleBase" id="RU003783"/>
    </source>
</evidence>
<dbReference type="InterPro" id="IPR027417">
    <property type="entry name" value="P-loop_NTPase"/>
</dbReference>
<evidence type="ECO:0000256" key="1">
    <source>
        <dbReference type="ARBA" id="ARBA00001946"/>
    </source>
</evidence>
<dbReference type="AlphaFoldDB" id="A0A451CZ02"/>
<evidence type="ECO:0000256" key="7">
    <source>
        <dbReference type="ARBA" id="ARBA00022840"/>
    </source>
</evidence>
<protein>
    <recommendedName>
        <fullName evidence="10">tRNA dimethylallyltransferase</fullName>
        <ecNumber evidence="10">2.5.1.75</ecNumber>
    </recommendedName>
    <alternativeName>
        <fullName evidence="10">Dimethylallyl diphosphate:tRNA dimethylallyltransferase</fullName>
        <shortName evidence="10">DMAPP:tRNA dimethylallyltransferase</shortName>
        <shortName evidence="10">DMATase</shortName>
    </alternativeName>
    <alternativeName>
        <fullName evidence="10">Isopentenyl-diphosphate:tRNA isopentenyltransferase</fullName>
        <shortName evidence="10">IPP transferase</shortName>
        <shortName evidence="10">IPPT</shortName>
        <shortName evidence="10">IPTase</shortName>
    </alternativeName>
</protein>
<dbReference type="InterPro" id="IPR018022">
    <property type="entry name" value="IPT"/>
</dbReference>
<dbReference type="HAMAP" id="MF_00185">
    <property type="entry name" value="IPP_trans"/>
    <property type="match status" value="1"/>
</dbReference>
<feature type="region of interest" description="Interaction with substrate tRNA" evidence="10">
    <location>
        <begin position="38"/>
        <end position="41"/>
    </location>
</feature>
<dbReference type="PANTHER" id="PTHR11088:SF60">
    <property type="entry name" value="TRNA DIMETHYLALLYLTRANSFERASE"/>
    <property type="match status" value="1"/>
</dbReference>
<dbReference type="OrthoDB" id="9776390at2"/>
<comment type="subunit">
    <text evidence="10">Monomer.</text>
</comment>
<sequence>MNNQSIVLFLMGPTAIGKSKLSLQIKKIFPKVELLSVDSKLVYQGLDIGTDKPTSKDLQKYGYRLVNIVKPQIIYSAIDFYKDATKEIKNILKFGKIPLLVGGTMLYFKILLNGFASLPPSNPDIRNYIYTNICFKKKKRLFDILKKIDPVYSKKIHMNDVKRVLRAVEIFFVSGGQSRSQLIQSVHKKLPYKIFQFGLIPHDKSVLYTNIVQRFHHMLDSGLEEEVRALYKQQDLNISLPSINSIGYKQMWLYIQNKYSYQDMINHTIKSTVKLVKHQLTWLKKWTNITYIYDNQKYLLIKKIQNILKNNF</sequence>
<dbReference type="Gene3D" id="1.10.20.140">
    <property type="match status" value="1"/>
</dbReference>
<keyword evidence="5 10" id="KW-0819">tRNA processing</keyword>
<dbReference type="GO" id="GO:0052381">
    <property type="term" value="F:tRNA dimethylallyltransferase activity"/>
    <property type="evidence" value="ECO:0007669"/>
    <property type="project" value="UniProtKB-UniRule"/>
</dbReference>
<comment type="caution">
    <text evidence="10">Lacks conserved residue(s) required for the propagation of feature annotation.</text>
</comment>
<feature type="binding site" evidence="10">
    <location>
        <begin position="12"/>
        <end position="19"/>
    </location>
    <ligand>
        <name>ATP</name>
        <dbReference type="ChEBI" id="CHEBI:30616"/>
    </ligand>
</feature>
<comment type="catalytic activity">
    <reaction evidence="9 10 11">
        <text>adenosine(37) in tRNA + dimethylallyl diphosphate = N(6)-dimethylallyladenosine(37) in tRNA + diphosphate</text>
        <dbReference type="Rhea" id="RHEA:26482"/>
        <dbReference type="Rhea" id="RHEA-COMP:10162"/>
        <dbReference type="Rhea" id="RHEA-COMP:10375"/>
        <dbReference type="ChEBI" id="CHEBI:33019"/>
        <dbReference type="ChEBI" id="CHEBI:57623"/>
        <dbReference type="ChEBI" id="CHEBI:74411"/>
        <dbReference type="ChEBI" id="CHEBI:74415"/>
        <dbReference type="EC" id="2.5.1.75"/>
    </reaction>
</comment>
<evidence type="ECO:0000313" key="15">
    <source>
        <dbReference type="Proteomes" id="UP000294404"/>
    </source>
</evidence>
<feature type="site" description="Interaction with substrate tRNA" evidence="10">
    <location>
        <position position="126"/>
    </location>
</feature>
<comment type="cofactor">
    <cofactor evidence="1 10">
        <name>Mg(2+)</name>
        <dbReference type="ChEBI" id="CHEBI:18420"/>
    </cofactor>
</comment>
<evidence type="ECO:0000256" key="9">
    <source>
        <dbReference type="ARBA" id="ARBA00049563"/>
    </source>
</evidence>
<name>A0A451CZ02_9GAMM</name>
<evidence type="ECO:0000313" key="14">
    <source>
        <dbReference type="EMBL" id="VFP78382.1"/>
    </source>
</evidence>